<dbReference type="InterPro" id="IPR045339">
    <property type="entry name" value="DUF6534"/>
</dbReference>
<feature type="domain" description="DUF6534" evidence="2">
    <location>
        <begin position="192"/>
        <end position="276"/>
    </location>
</feature>
<accession>A0A0D7ABN7</accession>
<keyword evidence="1" id="KW-1133">Transmembrane helix</keyword>
<keyword evidence="1" id="KW-0472">Membrane</keyword>
<proteinExistence type="predicted"/>
<feature type="transmembrane region" description="Helical" evidence="1">
    <location>
        <begin position="151"/>
        <end position="172"/>
    </location>
</feature>
<feature type="transmembrane region" description="Helical" evidence="1">
    <location>
        <begin position="253"/>
        <end position="271"/>
    </location>
</feature>
<name>A0A0D7ABN7_9AGAR</name>
<protein>
    <recommendedName>
        <fullName evidence="2">DUF6534 domain-containing protein</fullName>
    </recommendedName>
</protein>
<gene>
    <name evidence="3" type="ORF">FISHEDRAFT_74336</name>
</gene>
<reference evidence="3 4" key="1">
    <citation type="journal article" date="2015" name="Fungal Genet. Biol.">
        <title>Evolution of novel wood decay mechanisms in Agaricales revealed by the genome sequences of Fistulina hepatica and Cylindrobasidium torrendii.</title>
        <authorList>
            <person name="Floudas D."/>
            <person name="Held B.W."/>
            <person name="Riley R."/>
            <person name="Nagy L.G."/>
            <person name="Koehler G."/>
            <person name="Ransdell A.S."/>
            <person name="Younus H."/>
            <person name="Chow J."/>
            <person name="Chiniquy J."/>
            <person name="Lipzen A."/>
            <person name="Tritt A."/>
            <person name="Sun H."/>
            <person name="Haridas S."/>
            <person name="LaButti K."/>
            <person name="Ohm R.A."/>
            <person name="Kues U."/>
            <person name="Blanchette R.A."/>
            <person name="Grigoriev I.V."/>
            <person name="Minto R.E."/>
            <person name="Hibbett D.S."/>
        </authorList>
    </citation>
    <scope>NUCLEOTIDE SEQUENCE [LARGE SCALE GENOMIC DNA]</scope>
    <source>
        <strain evidence="3 4">ATCC 64428</strain>
    </source>
</reference>
<feature type="transmembrane region" description="Helical" evidence="1">
    <location>
        <begin position="184"/>
        <end position="208"/>
    </location>
</feature>
<dbReference type="PANTHER" id="PTHR40465:SF1">
    <property type="entry name" value="DUF6534 DOMAIN-CONTAINING PROTEIN"/>
    <property type="match status" value="1"/>
</dbReference>
<dbReference type="PANTHER" id="PTHR40465">
    <property type="entry name" value="CHROMOSOME 1, WHOLE GENOME SHOTGUN SEQUENCE"/>
    <property type="match status" value="1"/>
</dbReference>
<dbReference type="Proteomes" id="UP000054144">
    <property type="component" value="Unassembled WGS sequence"/>
</dbReference>
<keyword evidence="4" id="KW-1185">Reference proteome</keyword>
<feature type="transmembrane region" description="Helical" evidence="1">
    <location>
        <begin position="74"/>
        <end position="95"/>
    </location>
</feature>
<dbReference type="OrthoDB" id="3263055at2759"/>
<feature type="transmembrane region" description="Helical" evidence="1">
    <location>
        <begin position="107"/>
        <end position="131"/>
    </location>
</feature>
<evidence type="ECO:0000256" key="1">
    <source>
        <dbReference type="SAM" id="Phobius"/>
    </source>
</evidence>
<organism evidence="3 4">
    <name type="scientific">Fistulina hepatica ATCC 64428</name>
    <dbReference type="NCBI Taxonomy" id="1128425"/>
    <lineage>
        <taxon>Eukaryota</taxon>
        <taxon>Fungi</taxon>
        <taxon>Dikarya</taxon>
        <taxon>Basidiomycota</taxon>
        <taxon>Agaricomycotina</taxon>
        <taxon>Agaricomycetes</taxon>
        <taxon>Agaricomycetidae</taxon>
        <taxon>Agaricales</taxon>
        <taxon>Fistulinaceae</taxon>
        <taxon>Fistulina</taxon>
    </lineage>
</organism>
<evidence type="ECO:0000313" key="3">
    <source>
        <dbReference type="EMBL" id="KIY47809.1"/>
    </source>
</evidence>
<evidence type="ECO:0000259" key="2">
    <source>
        <dbReference type="Pfam" id="PF20152"/>
    </source>
</evidence>
<sequence>MVAINPMRSSRVSSPYFLLAKGPADDDDMKMGQILSMWLKRLEKESGRRLLPRTASVPVSGVCFHKRMSDDVGILFDIQTVVTLLFGVGMVQGWFYFSTYIKKDPWAIQLLVAIVLALETAQMIMVTDVSYRYFVTDAVTTLEEALETGRLIIYPIDLYQVMLTGFIAFFTQQNLFAISQINNLMIATNTLTAVTDIAISGTIIYLLHTSKSGFRRTTDIVNRLIIFTFSTGLPTALAALLSEITAQTNPDTLIYVLFNTFVYTNCLLVSLNSRDYIRGMGNLMSTSVMIENLPLSVRSGERNARQTQDGAFRINVETTVYNSTSSVKEPGVELSRDALFHSNNKSTL</sequence>
<dbReference type="AlphaFoldDB" id="A0A0D7ABN7"/>
<evidence type="ECO:0000313" key="4">
    <source>
        <dbReference type="Proteomes" id="UP000054144"/>
    </source>
</evidence>
<feature type="transmembrane region" description="Helical" evidence="1">
    <location>
        <begin position="220"/>
        <end position="241"/>
    </location>
</feature>
<keyword evidence="1" id="KW-0812">Transmembrane</keyword>
<dbReference type="Pfam" id="PF20152">
    <property type="entry name" value="DUF6534"/>
    <property type="match status" value="1"/>
</dbReference>
<dbReference type="EMBL" id="KN881928">
    <property type="protein sequence ID" value="KIY47809.1"/>
    <property type="molecule type" value="Genomic_DNA"/>
</dbReference>